<keyword evidence="2" id="KW-0418">Kinase</keyword>
<protein>
    <submittedName>
        <fullName evidence="4">Winged helix-turn-helix transcriptional regulator</fullName>
    </submittedName>
</protein>
<dbReference type="InterPro" id="IPR011611">
    <property type="entry name" value="PfkB_dom"/>
</dbReference>
<dbReference type="PROSITE" id="PS50956">
    <property type="entry name" value="HTH_ASNC_2"/>
    <property type="match status" value="1"/>
</dbReference>
<comment type="caution">
    <text evidence="4">The sequence shown here is derived from an EMBL/GenBank/DDBJ whole genome shotgun (WGS) entry which is preliminary data.</text>
</comment>
<dbReference type="GO" id="GO:0043565">
    <property type="term" value="F:sequence-specific DNA binding"/>
    <property type="evidence" value="ECO:0007669"/>
    <property type="project" value="InterPro"/>
</dbReference>
<proteinExistence type="predicted"/>
<dbReference type="EMBL" id="SWCI01000001">
    <property type="protein sequence ID" value="TKB51302.1"/>
    <property type="molecule type" value="Genomic_DNA"/>
</dbReference>
<dbReference type="Pfam" id="PF00294">
    <property type="entry name" value="PfkB"/>
    <property type="match status" value="1"/>
</dbReference>
<evidence type="ECO:0000256" key="2">
    <source>
        <dbReference type="ARBA" id="ARBA00022777"/>
    </source>
</evidence>
<dbReference type="Pfam" id="PF13412">
    <property type="entry name" value="HTH_24"/>
    <property type="match status" value="1"/>
</dbReference>
<dbReference type="PANTHER" id="PTHR10584:SF166">
    <property type="entry name" value="RIBOKINASE"/>
    <property type="match status" value="1"/>
</dbReference>
<name>A0A4U1BJE4_9GAMM</name>
<dbReference type="InterPro" id="IPR000485">
    <property type="entry name" value="AsnC-type_HTH_dom"/>
</dbReference>
<sequence length="364" mass="38706">MTEREQQILAILRQDPMIPQQELADRLGISRSAVAGHIMNLTRKGAIQGKGYILAPEQYAVVIGGANMDLCGRSDAPLVSGDSNPGHLTCSAGGVGRNIADNLGRLGSRVQFIGALGDDNWGEQLKQACREAGVGVDHCLTVTAATTSSYLSIHGPDGEMQVALNDMSLIERLSADQLAKRDGVFRRASALVLDANLSHGALEYLFDRHGDTPILVDPVSTVKAGRLQPFLSKIHTLKPNRMEAALLAGRSLERTEDLPDVAAALHDKGVQRLLISLGAEGAFASDGCGHRFIPASATQVNNVTGAGDALMAGLTHGFLNQWQWDHSVDFALGAARLALCADNTINSTMSEQAVERLLEETPSC</sequence>
<dbReference type="SUPFAM" id="SSF53613">
    <property type="entry name" value="Ribokinase-like"/>
    <property type="match status" value="1"/>
</dbReference>
<dbReference type="PROSITE" id="PS00584">
    <property type="entry name" value="PFKB_KINASES_2"/>
    <property type="match status" value="1"/>
</dbReference>
<dbReference type="Gene3D" id="3.40.1190.20">
    <property type="match status" value="1"/>
</dbReference>
<dbReference type="InterPro" id="IPR036388">
    <property type="entry name" value="WH-like_DNA-bd_sf"/>
</dbReference>
<evidence type="ECO:0000313" key="5">
    <source>
        <dbReference type="Proteomes" id="UP000305674"/>
    </source>
</evidence>
<dbReference type="PANTHER" id="PTHR10584">
    <property type="entry name" value="SUGAR KINASE"/>
    <property type="match status" value="1"/>
</dbReference>
<dbReference type="InterPro" id="IPR029056">
    <property type="entry name" value="Ribokinase-like"/>
</dbReference>
<dbReference type="GO" id="GO:0016301">
    <property type="term" value="F:kinase activity"/>
    <property type="evidence" value="ECO:0007669"/>
    <property type="project" value="UniProtKB-KW"/>
</dbReference>
<keyword evidence="5" id="KW-1185">Reference proteome</keyword>
<keyword evidence="1" id="KW-0808">Transferase</keyword>
<feature type="domain" description="HTH asnC-type" evidence="3">
    <location>
        <begin position="1"/>
        <end position="62"/>
    </location>
</feature>
<gene>
    <name evidence="4" type="ORF">FCL40_01730</name>
</gene>
<reference evidence="4 5" key="1">
    <citation type="submission" date="2019-04" db="EMBL/GenBank/DDBJ databases">
        <authorList>
            <person name="Hwang J.C."/>
        </authorList>
    </citation>
    <scope>NUCLEOTIDE SEQUENCE [LARGE SCALE GENOMIC DNA]</scope>
    <source>
        <strain evidence="4 5">IMCC35001</strain>
    </source>
</reference>
<dbReference type="InterPro" id="IPR002173">
    <property type="entry name" value="Carboh/pur_kinase_PfkB_CS"/>
</dbReference>
<dbReference type="CDD" id="cd01941">
    <property type="entry name" value="YeiC_kinase_like"/>
    <property type="match status" value="1"/>
</dbReference>
<evidence type="ECO:0000259" key="3">
    <source>
        <dbReference type="PROSITE" id="PS50956"/>
    </source>
</evidence>
<dbReference type="Proteomes" id="UP000305674">
    <property type="component" value="Unassembled WGS sequence"/>
</dbReference>
<dbReference type="OrthoDB" id="9806249at2"/>
<dbReference type="AlphaFoldDB" id="A0A4U1BJE4"/>
<dbReference type="RefSeq" id="WP_136850727.1">
    <property type="nucleotide sequence ID" value="NZ_SWCI01000001.1"/>
</dbReference>
<dbReference type="Gene3D" id="1.10.10.10">
    <property type="entry name" value="Winged helix-like DNA-binding domain superfamily/Winged helix DNA-binding domain"/>
    <property type="match status" value="1"/>
</dbReference>
<dbReference type="InterPro" id="IPR036390">
    <property type="entry name" value="WH_DNA-bd_sf"/>
</dbReference>
<dbReference type="SUPFAM" id="SSF46785">
    <property type="entry name" value="Winged helix' DNA-binding domain"/>
    <property type="match status" value="1"/>
</dbReference>
<evidence type="ECO:0000256" key="1">
    <source>
        <dbReference type="ARBA" id="ARBA00022679"/>
    </source>
</evidence>
<accession>A0A4U1BJE4</accession>
<dbReference type="PROSITE" id="PS00583">
    <property type="entry name" value="PFKB_KINASES_1"/>
    <property type="match status" value="1"/>
</dbReference>
<organism evidence="4 5">
    <name type="scientific">Ferrimonas sediminicola</name>
    <dbReference type="NCBI Taxonomy" id="2569538"/>
    <lineage>
        <taxon>Bacteria</taxon>
        <taxon>Pseudomonadati</taxon>
        <taxon>Pseudomonadota</taxon>
        <taxon>Gammaproteobacteria</taxon>
        <taxon>Alteromonadales</taxon>
        <taxon>Ferrimonadaceae</taxon>
        <taxon>Ferrimonas</taxon>
    </lineage>
</organism>
<evidence type="ECO:0000313" key="4">
    <source>
        <dbReference type="EMBL" id="TKB51302.1"/>
    </source>
</evidence>